<name>A0ABY4H3E8_9BACI</name>
<accession>A0ABY4H3E8</accession>
<reference evidence="1 2" key="1">
    <citation type="submission" date="2022-04" db="EMBL/GenBank/DDBJ databases">
        <title>Halobacillus sp. isolated from saltern.</title>
        <authorList>
            <person name="Won M."/>
            <person name="Lee C.-M."/>
            <person name="Woen H.-Y."/>
            <person name="Kwon S.-W."/>
        </authorList>
    </citation>
    <scope>NUCLEOTIDE SEQUENCE [LARGE SCALE GENOMIC DNA]</scope>
    <source>
        <strain evidence="1 2">SSTM10-2</strain>
    </source>
</reference>
<protein>
    <submittedName>
        <fullName evidence="1">Uncharacterized protein</fullName>
    </submittedName>
</protein>
<proteinExistence type="predicted"/>
<evidence type="ECO:0000313" key="2">
    <source>
        <dbReference type="Proteomes" id="UP000831880"/>
    </source>
</evidence>
<dbReference type="EMBL" id="CP095074">
    <property type="protein sequence ID" value="UOQ94849.1"/>
    <property type="molecule type" value="Genomic_DNA"/>
</dbReference>
<gene>
    <name evidence="1" type="ORF">MUO14_07945</name>
</gene>
<dbReference type="RefSeq" id="WP_244754705.1">
    <property type="nucleotide sequence ID" value="NZ_CP095074.1"/>
</dbReference>
<sequence length="68" mass="7818">MRTAIDPLNPFIFKMFAQIGLGWDRSIHTTWKRQKWKNTALTEGFQPGRTTLVTPLQEKGVTNAVCRN</sequence>
<organism evidence="1 2">
    <name type="scientific">Halobacillus shinanisalinarum</name>
    <dbReference type="NCBI Taxonomy" id="2932258"/>
    <lineage>
        <taxon>Bacteria</taxon>
        <taxon>Bacillati</taxon>
        <taxon>Bacillota</taxon>
        <taxon>Bacilli</taxon>
        <taxon>Bacillales</taxon>
        <taxon>Bacillaceae</taxon>
        <taxon>Halobacillus</taxon>
    </lineage>
</organism>
<dbReference type="Proteomes" id="UP000831880">
    <property type="component" value="Chromosome"/>
</dbReference>
<keyword evidence="2" id="KW-1185">Reference proteome</keyword>
<evidence type="ECO:0000313" key="1">
    <source>
        <dbReference type="EMBL" id="UOQ94849.1"/>
    </source>
</evidence>